<evidence type="ECO:0000313" key="4">
    <source>
        <dbReference type="EMBL" id="GAH65249.1"/>
    </source>
</evidence>
<comment type="caution">
    <text evidence="4">The sequence shown here is derived from an EMBL/GenBank/DDBJ whole genome shotgun (WGS) entry which is preliminary data.</text>
</comment>
<dbReference type="Pfam" id="PF13385">
    <property type="entry name" value="Laminin_G_3"/>
    <property type="match status" value="1"/>
</dbReference>
<gene>
    <name evidence="4" type="ORF">S03H2_52345</name>
</gene>
<accession>X1IGK0</accession>
<sequence length="259" mass="28375">LRGGVMSFDGQDDYISIPELELKEYSFAAWVKTSQTGGSLNNRRIFMLDGGEHYYAIQGNVGGGFGIYVTEQMEFNEYDWQFVSNVWTHITVTFDGSTVKIYKNGELTETGGTGIFGINRALRGEARIGGNASFNGGFWQGMIDEAMLFNRALTKAEVAQLLKATTGRLEPVVVGQPAERLSEGLVGHYPFEGDANDASGKDNHGTAHGQVDYVQGVIGRAARFYGIDNRGYVQVPNSKTLKFTDMATIALWLRIEDGA</sequence>
<evidence type="ECO:0000256" key="2">
    <source>
        <dbReference type="ARBA" id="ARBA00023157"/>
    </source>
</evidence>
<dbReference type="SUPFAM" id="SSF49899">
    <property type="entry name" value="Concanavalin A-like lectins/glucanases"/>
    <property type="match status" value="2"/>
</dbReference>
<protein>
    <recommendedName>
        <fullName evidence="3">LamG-like jellyroll fold domain-containing protein</fullName>
    </recommendedName>
</protein>
<keyword evidence="1" id="KW-0732">Signal</keyword>
<evidence type="ECO:0000256" key="1">
    <source>
        <dbReference type="ARBA" id="ARBA00022729"/>
    </source>
</evidence>
<organism evidence="4">
    <name type="scientific">marine sediment metagenome</name>
    <dbReference type="NCBI Taxonomy" id="412755"/>
    <lineage>
        <taxon>unclassified sequences</taxon>
        <taxon>metagenomes</taxon>
        <taxon>ecological metagenomes</taxon>
    </lineage>
</organism>
<feature type="non-terminal residue" evidence="4">
    <location>
        <position position="259"/>
    </location>
</feature>
<feature type="domain" description="LamG-like jellyroll fold" evidence="3">
    <location>
        <begin position="23"/>
        <end position="156"/>
    </location>
</feature>
<name>X1IGK0_9ZZZZ</name>
<dbReference type="SMART" id="SM00560">
    <property type="entry name" value="LamGL"/>
    <property type="match status" value="1"/>
</dbReference>
<dbReference type="EMBL" id="BARU01033249">
    <property type="protein sequence ID" value="GAH65249.1"/>
    <property type="molecule type" value="Genomic_DNA"/>
</dbReference>
<dbReference type="InterPro" id="IPR006558">
    <property type="entry name" value="LamG-like"/>
</dbReference>
<feature type="non-terminal residue" evidence="4">
    <location>
        <position position="1"/>
    </location>
</feature>
<proteinExistence type="predicted"/>
<dbReference type="InterPro" id="IPR013320">
    <property type="entry name" value="ConA-like_dom_sf"/>
</dbReference>
<dbReference type="Gene3D" id="2.60.120.200">
    <property type="match status" value="2"/>
</dbReference>
<reference evidence="4" key="1">
    <citation type="journal article" date="2014" name="Front. Microbiol.">
        <title>High frequency of phylogenetically diverse reductive dehalogenase-homologous genes in deep subseafloor sedimentary metagenomes.</title>
        <authorList>
            <person name="Kawai M."/>
            <person name="Futagami T."/>
            <person name="Toyoda A."/>
            <person name="Takaki Y."/>
            <person name="Nishi S."/>
            <person name="Hori S."/>
            <person name="Arai W."/>
            <person name="Tsubouchi T."/>
            <person name="Morono Y."/>
            <person name="Uchiyama I."/>
            <person name="Ito T."/>
            <person name="Fujiyama A."/>
            <person name="Inagaki F."/>
            <person name="Takami H."/>
        </authorList>
    </citation>
    <scope>NUCLEOTIDE SEQUENCE</scope>
    <source>
        <strain evidence="4">Expedition CK06-06</strain>
    </source>
</reference>
<evidence type="ECO:0000259" key="3">
    <source>
        <dbReference type="SMART" id="SM00560"/>
    </source>
</evidence>
<keyword evidence="2" id="KW-1015">Disulfide bond</keyword>
<dbReference type="AlphaFoldDB" id="X1IGK0"/>